<dbReference type="NCBIfam" id="TIGR00254">
    <property type="entry name" value="GGDEF"/>
    <property type="match status" value="1"/>
</dbReference>
<evidence type="ECO:0000313" key="5">
    <source>
        <dbReference type="Proteomes" id="UP000652354"/>
    </source>
</evidence>
<dbReference type="Pfam" id="PF00563">
    <property type="entry name" value="EAL"/>
    <property type="match status" value="1"/>
</dbReference>
<feature type="transmembrane region" description="Helical" evidence="1">
    <location>
        <begin position="142"/>
        <end position="167"/>
    </location>
</feature>
<dbReference type="SUPFAM" id="SSF55073">
    <property type="entry name" value="Nucleotide cyclase"/>
    <property type="match status" value="1"/>
</dbReference>
<feature type="transmembrane region" description="Helical" evidence="1">
    <location>
        <begin position="63"/>
        <end position="89"/>
    </location>
</feature>
<dbReference type="InterPro" id="IPR035919">
    <property type="entry name" value="EAL_sf"/>
</dbReference>
<dbReference type="Pfam" id="PF20972">
    <property type="entry name" value="MASE9"/>
    <property type="match status" value="1"/>
</dbReference>
<dbReference type="InterPro" id="IPR050706">
    <property type="entry name" value="Cyclic-di-GMP_PDE-like"/>
</dbReference>
<dbReference type="PROSITE" id="PS50887">
    <property type="entry name" value="GGDEF"/>
    <property type="match status" value="1"/>
</dbReference>
<dbReference type="Proteomes" id="UP000652354">
    <property type="component" value="Unassembled WGS sequence"/>
</dbReference>
<dbReference type="InterPro" id="IPR000160">
    <property type="entry name" value="GGDEF_dom"/>
</dbReference>
<dbReference type="InterPro" id="IPR001633">
    <property type="entry name" value="EAL_dom"/>
</dbReference>
<dbReference type="Gene3D" id="3.30.70.270">
    <property type="match status" value="1"/>
</dbReference>
<organism evidence="4 5">
    <name type="scientific">Demequina activiva</name>
    <dbReference type="NCBI Taxonomy" id="1582364"/>
    <lineage>
        <taxon>Bacteria</taxon>
        <taxon>Bacillati</taxon>
        <taxon>Actinomycetota</taxon>
        <taxon>Actinomycetes</taxon>
        <taxon>Micrococcales</taxon>
        <taxon>Demequinaceae</taxon>
        <taxon>Demequina</taxon>
    </lineage>
</organism>
<reference evidence="4" key="1">
    <citation type="submission" date="2021-01" db="EMBL/GenBank/DDBJ databases">
        <title>Whole genome shotgun sequence of Demequina activiva NBRC 110675.</title>
        <authorList>
            <person name="Komaki H."/>
            <person name="Tamura T."/>
        </authorList>
    </citation>
    <scope>NUCLEOTIDE SEQUENCE</scope>
    <source>
        <strain evidence="4">NBRC 110675</strain>
    </source>
</reference>
<dbReference type="CDD" id="cd01948">
    <property type="entry name" value="EAL"/>
    <property type="match status" value="1"/>
</dbReference>
<keyword evidence="5" id="KW-1185">Reference proteome</keyword>
<protein>
    <submittedName>
        <fullName evidence="4">GGDEF-domain containing protein</fullName>
    </submittedName>
</protein>
<proteinExistence type="predicted"/>
<dbReference type="PANTHER" id="PTHR33121:SF70">
    <property type="entry name" value="SIGNALING PROTEIN YKOW"/>
    <property type="match status" value="1"/>
</dbReference>
<dbReference type="PROSITE" id="PS50883">
    <property type="entry name" value="EAL"/>
    <property type="match status" value="1"/>
</dbReference>
<evidence type="ECO:0000259" key="2">
    <source>
        <dbReference type="PROSITE" id="PS50883"/>
    </source>
</evidence>
<keyword evidence="1" id="KW-0472">Membrane</keyword>
<dbReference type="InterPro" id="IPR029787">
    <property type="entry name" value="Nucleotide_cyclase"/>
</dbReference>
<dbReference type="Gene3D" id="3.20.20.450">
    <property type="entry name" value="EAL domain"/>
    <property type="match status" value="1"/>
</dbReference>
<dbReference type="InterPro" id="IPR048430">
    <property type="entry name" value="MASE9"/>
</dbReference>
<accession>A0A919Q3V4</accession>
<evidence type="ECO:0000313" key="4">
    <source>
        <dbReference type="EMBL" id="GIG53390.1"/>
    </source>
</evidence>
<evidence type="ECO:0000256" key="1">
    <source>
        <dbReference type="SAM" id="Phobius"/>
    </source>
</evidence>
<dbReference type="AlphaFoldDB" id="A0A919Q3V4"/>
<feature type="domain" description="GGDEF" evidence="3">
    <location>
        <begin position="259"/>
        <end position="389"/>
    </location>
</feature>
<dbReference type="EMBL" id="BONR01000001">
    <property type="protein sequence ID" value="GIG53390.1"/>
    <property type="molecule type" value="Genomic_DNA"/>
</dbReference>
<feature type="transmembrane region" description="Helical" evidence="1">
    <location>
        <begin position="101"/>
        <end position="122"/>
    </location>
</feature>
<feature type="domain" description="EAL" evidence="2">
    <location>
        <begin position="398"/>
        <end position="651"/>
    </location>
</feature>
<evidence type="ECO:0000259" key="3">
    <source>
        <dbReference type="PROSITE" id="PS50887"/>
    </source>
</evidence>
<name>A0A919Q3V4_9MICO</name>
<dbReference type="RefSeq" id="WP_203652864.1">
    <property type="nucleotide sequence ID" value="NZ_BONR01000001.1"/>
</dbReference>
<dbReference type="SMART" id="SM00052">
    <property type="entry name" value="EAL"/>
    <property type="match status" value="1"/>
</dbReference>
<dbReference type="InterPro" id="IPR043128">
    <property type="entry name" value="Rev_trsase/Diguanyl_cyclase"/>
</dbReference>
<dbReference type="CDD" id="cd01949">
    <property type="entry name" value="GGDEF"/>
    <property type="match status" value="1"/>
</dbReference>
<dbReference type="Pfam" id="PF00990">
    <property type="entry name" value="GGDEF"/>
    <property type="match status" value="1"/>
</dbReference>
<sequence>MTAVIATGFAAVAVVLVLTPWAELSSAVSVGPALFLVVAAVVGELRPVRFVSAHSEARTLTTSAPFVLALIPVAGVGVALIAQLVASAVDDIRARRPLPKSLFNAAQYGISISSAAIVFSQLSSTAPLGIATPLSPGDVGALLLGGLVMIALNWILVAIIVSLSSGVPLRSILGGDTRVFIVTNLVLLSVGGIAADVAADGVWALTLLAAPVVAAHIFAATAARHAHDATHDSLTGLANRGQLYRDLERTLSAPSTRACGPALVLIDLDHFKDFNDTLGHPVGDTILRTVADRLVGAAPLGATVHRLGGDEFAVVVCADIDAAGGVARELLHSLEEPLHVESLELLVRASAGLAVAPEHGDDVETLMKNADIALYHAKLERDRISTYATEYDINTVERLQLLADLHAALDAGQLRVVYQPQFDLADRSVVAVEALLRWDHPDRGAVAPDDFVPLAENSGLIFPLTAYVLDAALAQEARWRQAGHDVRIAVNLSARHLSDLALSGQVSAALDRHAVPASSLVLEVTETGILSDPARADVVIKAVRALGVAIAIDDYGTGNASLSYLKRLEIDELKVDRSFVSNISSDDHDLIIVRSTIDLALALGLRVVAEGIEDAETEEALRALGRVIGQGHHLGHPVEAQEIDALLASERAPARLPTER</sequence>
<feature type="transmembrane region" description="Helical" evidence="1">
    <location>
        <begin position="179"/>
        <end position="195"/>
    </location>
</feature>
<gene>
    <name evidence="4" type="ORF">Dac01nite_01420</name>
</gene>
<keyword evidence="1" id="KW-1133">Transmembrane helix</keyword>
<dbReference type="SUPFAM" id="SSF141868">
    <property type="entry name" value="EAL domain-like"/>
    <property type="match status" value="1"/>
</dbReference>
<keyword evidence="1" id="KW-0812">Transmembrane</keyword>
<comment type="caution">
    <text evidence="4">The sequence shown here is derived from an EMBL/GenBank/DDBJ whole genome shotgun (WGS) entry which is preliminary data.</text>
</comment>
<dbReference type="SMART" id="SM00267">
    <property type="entry name" value="GGDEF"/>
    <property type="match status" value="1"/>
</dbReference>
<dbReference type="PANTHER" id="PTHR33121">
    <property type="entry name" value="CYCLIC DI-GMP PHOSPHODIESTERASE PDEF"/>
    <property type="match status" value="1"/>
</dbReference>
<dbReference type="GO" id="GO:0071111">
    <property type="term" value="F:cyclic-guanylate-specific phosphodiesterase activity"/>
    <property type="evidence" value="ECO:0007669"/>
    <property type="project" value="InterPro"/>
</dbReference>